<proteinExistence type="predicted"/>
<keyword evidence="4" id="KW-1185">Reference proteome</keyword>
<feature type="coiled-coil region" evidence="1">
    <location>
        <begin position="147"/>
        <end position="181"/>
    </location>
</feature>
<reference evidence="3" key="1">
    <citation type="submission" date="2021-07" db="EMBL/GenBank/DDBJ databases">
        <authorList>
            <person name="Catto M.A."/>
            <person name="Jacobson A."/>
            <person name="Kennedy G."/>
            <person name="Labadie P."/>
            <person name="Hunt B.G."/>
            <person name="Srinivasan R."/>
        </authorList>
    </citation>
    <scope>NUCLEOTIDE SEQUENCE</scope>
    <source>
        <strain evidence="3">PL_HMW_Pooled</strain>
        <tissue evidence="3">Head</tissue>
    </source>
</reference>
<evidence type="ECO:0000256" key="2">
    <source>
        <dbReference type="SAM" id="MobiDB-lite"/>
    </source>
</evidence>
<evidence type="ECO:0000313" key="3">
    <source>
        <dbReference type="EMBL" id="KAK3919961.1"/>
    </source>
</evidence>
<comment type="caution">
    <text evidence="3">The sequence shown here is derived from an EMBL/GenBank/DDBJ whole genome shotgun (WGS) entry which is preliminary data.</text>
</comment>
<dbReference type="AlphaFoldDB" id="A0AAE1HEM4"/>
<dbReference type="Proteomes" id="UP001219518">
    <property type="component" value="Unassembled WGS sequence"/>
</dbReference>
<feature type="region of interest" description="Disordered" evidence="2">
    <location>
        <begin position="91"/>
        <end position="123"/>
    </location>
</feature>
<dbReference type="PANTHER" id="PTHR46954:SF1">
    <property type="entry name" value="C2H2-TYPE DOMAIN-CONTAINING PROTEIN"/>
    <property type="match status" value="1"/>
</dbReference>
<feature type="coiled-coil region" evidence="1">
    <location>
        <begin position="13"/>
        <end position="40"/>
    </location>
</feature>
<organism evidence="3 4">
    <name type="scientific">Frankliniella fusca</name>
    <dbReference type="NCBI Taxonomy" id="407009"/>
    <lineage>
        <taxon>Eukaryota</taxon>
        <taxon>Metazoa</taxon>
        <taxon>Ecdysozoa</taxon>
        <taxon>Arthropoda</taxon>
        <taxon>Hexapoda</taxon>
        <taxon>Insecta</taxon>
        <taxon>Pterygota</taxon>
        <taxon>Neoptera</taxon>
        <taxon>Paraneoptera</taxon>
        <taxon>Thysanoptera</taxon>
        <taxon>Terebrantia</taxon>
        <taxon>Thripoidea</taxon>
        <taxon>Thripidae</taxon>
        <taxon>Frankliniella</taxon>
    </lineage>
</organism>
<protein>
    <submittedName>
        <fullName evidence="3">Enzymatic polyprotein</fullName>
    </submittedName>
</protein>
<gene>
    <name evidence="3" type="ORF">KUF71_009248</name>
</gene>
<evidence type="ECO:0000256" key="1">
    <source>
        <dbReference type="SAM" id="Coils"/>
    </source>
</evidence>
<keyword evidence="1" id="KW-0175">Coiled coil</keyword>
<feature type="region of interest" description="Disordered" evidence="2">
    <location>
        <begin position="382"/>
        <end position="401"/>
    </location>
</feature>
<reference evidence="3" key="2">
    <citation type="journal article" date="2023" name="BMC Genomics">
        <title>Pest status, molecular evolution, and epigenetic factors derived from the genome assembly of Frankliniella fusca, a thysanopteran phytovirus vector.</title>
        <authorList>
            <person name="Catto M.A."/>
            <person name="Labadie P.E."/>
            <person name="Jacobson A.L."/>
            <person name="Kennedy G.G."/>
            <person name="Srinivasan R."/>
            <person name="Hunt B.G."/>
        </authorList>
    </citation>
    <scope>NUCLEOTIDE SEQUENCE</scope>
    <source>
        <strain evidence="3">PL_HMW_Pooled</strain>
    </source>
</reference>
<feature type="compositionally biased region" description="Basic and acidic residues" evidence="2">
    <location>
        <begin position="110"/>
        <end position="123"/>
    </location>
</feature>
<evidence type="ECO:0000313" key="4">
    <source>
        <dbReference type="Proteomes" id="UP001219518"/>
    </source>
</evidence>
<accession>A0AAE1HEM4</accession>
<dbReference type="PANTHER" id="PTHR46954">
    <property type="entry name" value="C2H2-TYPE DOMAIN-CONTAINING PROTEIN"/>
    <property type="match status" value="1"/>
</dbReference>
<feature type="compositionally biased region" description="Acidic residues" evidence="2">
    <location>
        <begin position="99"/>
        <end position="109"/>
    </location>
</feature>
<sequence>MCTKYWTDLKKSSKSVVERNRQAEEKIKELQSEAYRIKTSYRSFFSKAATVSTSQSTETLVVDDEVSEAHAEAQAADGDSGSDIDTCAKRGERVRIVSDNEDDADDPETSSDRQRPKPRQEALKREISVIQADIVSLTTKRKAGLMEEGGEAKLKKLFQNLKQAEKQLKDKKARALRSKKLRKKKKGQIEKIKVHYPDAAKLLTCREEPGRPRLEEDQPDLLKVISDIAIYSSSAADRRRSETLRLCGTLDELHSELLERGFKISRSATYLRLIPRHWNTTEGKRHISTVPVKLCRAQSDHHRDHQDQHFCRATIRSMEEIASVLGPKQVCFISQDDKAKVPIGLTAAKVQAPLLMHMEYRIQLPNHDFVIGKVAPNPPSPPPVAGRGFSRPPLPPQNRPRGLCTAPKPVIMFSVDGGPDENPRYKKVILHGIDHFKKYDLDALFIFTNAPGRSAFNRVERRMAHLSRALSGLILEYDHFGSHLDGNGANVDEELELKNFEYAGTVLSDIWSEMVLDGHPVEASYVSPGENLPNVDEVTESWFADHCRESQYLFQVIKCDKPACCQPRRSNLHQLLYQRFLPAPYPFSQDPFGVSESTEIPSFPPFLLRQALSLRPEYPQCKEVPYDFYCPSVQSEVKGRTCEDYGIYFCSKTSLQLHRREMHPRAQVSAARVTPLRVLSRRPGELLCTVQGMDCSEWIDVENVDCPELESLDDISPVAPIITDRRTWMETGLLLMMITTLLLTMCN</sequence>
<name>A0AAE1HEM4_9NEOP</name>
<dbReference type="EMBL" id="JAHWGI010000985">
    <property type="protein sequence ID" value="KAK3919961.1"/>
    <property type="molecule type" value="Genomic_DNA"/>
</dbReference>